<keyword evidence="2" id="KW-0238">DNA-binding</keyword>
<reference evidence="2 3" key="1">
    <citation type="submission" date="2018-09" db="EMBL/GenBank/DDBJ databases">
        <authorList>
            <person name="Rimple P.A."/>
            <person name="Stoner T.H."/>
            <person name="Garlena R.A."/>
            <person name="Russell D.A."/>
            <person name="Pope W.H."/>
            <person name="Jacobs-Sera D."/>
            <person name="Hatfull G.F."/>
        </authorList>
    </citation>
    <scope>NUCLEOTIDE SEQUENCE [LARGE SCALE GENOMIC DNA]</scope>
</reference>
<dbReference type="Pfam" id="PF13384">
    <property type="entry name" value="HTH_23"/>
    <property type="match status" value="1"/>
</dbReference>
<name>A0A3G2KCY0_9CAUD</name>
<sequence>MTRWLQIKDDYLELHAEGITARQAAERLGVSPRTIQRTRDRLGLSQPTTGGGKRPTPEQLEYARQLLEDGCSMTDAARSAGTTFNALKRRWPDKVWDPTTVGQYARQLDQLKRLELGRTK</sequence>
<proteinExistence type="predicted"/>
<evidence type="ECO:0000256" key="1">
    <source>
        <dbReference type="SAM" id="MobiDB-lite"/>
    </source>
</evidence>
<feature type="region of interest" description="Disordered" evidence="1">
    <location>
        <begin position="30"/>
        <end position="57"/>
    </location>
</feature>
<protein>
    <submittedName>
        <fullName evidence="2">Helix-turn-helix DNA-binding domain protein</fullName>
    </submittedName>
</protein>
<dbReference type="InterPro" id="IPR009057">
    <property type="entry name" value="Homeodomain-like_sf"/>
</dbReference>
<accession>A0A3G2KCY0</accession>
<organism evidence="2 3">
    <name type="scientific">Arthrobacter phage Andrew</name>
    <dbReference type="NCBI Taxonomy" id="2419946"/>
    <lineage>
        <taxon>Viruses</taxon>
        <taxon>Duplodnaviria</taxon>
        <taxon>Heunggongvirae</taxon>
        <taxon>Uroviricota</taxon>
        <taxon>Caudoviricetes</taxon>
        <taxon>Andrewvirus</taxon>
        <taxon>Andrewvirus andrew</taxon>
    </lineage>
</organism>
<dbReference type="KEGG" id="vg:55006946"/>
<keyword evidence="3" id="KW-1185">Reference proteome</keyword>
<dbReference type="GO" id="GO:0003677">
    <property type="term" value="F:DNA binding"/>
    <property type="evidence" value="ECO:0007669"/>
    <property type="project" value="UniProtKB-KW"/>
</dbReference>
<dbReference type="Gene3D" id="1.10.10.60">
    <property type="entry name" value="Homeodomain-like"/>
    <property type="match status" value="1"/>
</dbReference>
<dbReference type="Proteomes" id="UP000274668">
    <property type="component" value="Segment"/>
</dbReference>
<evidence type="ECO:0000313" key="2">
    <source>
        <dbReference type="EMBL" id="AYN56847.1"/>
    </source>
</evidence>
<dbReference type="RefSeq" id="YP_009815718.1">
    <property type="nucleotide sequence ID" value="NC_048098.1"/>
</dbReference>
<dbReference type="GeneID" id="55006946"/>
<dbReference type="EMBL" id="MH834595">
    <property type="protein sequence ID" value="AYN56847.1"/>
    <property type="molecule type" value="Genomic_DNA"/>
</dbReference>
<gene>
    <name evidence="2" type="primary">32</name>
    <name evidence="2" type="ORF">PBI_ANDREW_32</name>
</gene>
<dbReference type="SUPFAM" id="SSF46689">
    <property type="entry name" value="Homeodomain-like"/>
    <property type="match status" value="1"/>
</dbReference>
<evidence type="ECO:0000313" key="3">
    <source>
        <dbReference type="Proteomes" id="UP000274668"/>
    </source>
</evidence>